<protein>
    <submittedName>
        <fullName evidence="2">Uncharacterized protein</fullName>
    </submittedName>
</protein>
<sequence length="227" mass="24335">MGRKGQPFREKGQDLIEYALLLAIIAGIGFLIYQQSFMGDSIRTVFNNAGNLMENGASKSSSKEEEEPLSIPDLLGRAIAERNGGLGSLLLAGSTHYVYSGTAEGNQVARALNIPFSEGDAWSIGRVSQGSTDYYVLIYYSASQNGPLSGHASTNPNWSWRATSSGGYEYPRPGGHISVPVDYYVYDAGNGIQNAGLRQTYYTGSADSSGQATLVYAPGTGKEYTIR</sequence>
<dbReference type="OrthoDB" id="1016139at2"/>
<name>H1D1K0_9FIRM</name>
<dbReference type="AlphaFoldDB" id="H1D1K0"/>
<accession>H1D1K0</accession>
<proteinExistence type="predicted"/>
<dbReference type="HOGENOM" id="CLU_1218222_0_0_9"/>
<gene>
    <name evidence="2" type="ORF">HMPREF9453_01488</name>
</gene>
<dbReference type="Proteomes" id="UP000003277">
    <property type="component" value="Unassembled WGS sequence"/>
</dbReference>
<keyword evidence="3" id="KW-1185">Reference proteome</keyword>
<feature type="transmembrane region" description="Helical" evidence="1">
    <location>
        <begin position="15"/>
        <end position="33"/>
    </location>
</feature>
<evidence type="ECO:0000313" key="3">
    <source>
        <dbReference type="Proteomes" id="UP000003277"/>
    </source>
</evidence>
<dbReference type="RefSeq" id="WP_008859982.1">
    <property type="nucleotide sequence ID" value="NZ_JH591188.1"/>
</dbReference>
<dbReference type="eggNOG" id="ENOG5033F3T">
    <property type="taxonomic scope" value="Bacteria"/>
</dbReference>
<dbReference type="EMBL" id="ADLT01000049">
    <property type="protein sequence ID" value="EHO62623.1"/>
    <property type="molecule type" value="Genomic_DNA"/>
</dbReference>
<reference evidence="2 3" key="1">
    <citation type="submission" date="2011-11" db="EMBL/GenBank/DDBJ databases">
        <title>The Genome Sequence of Dialister succinatiphilus YIT 11850.</title>
        <authorList>
            <consortium name="The Broad Institute Genome Sequencing Platform"/>
            <person name="Earl A."/>
            <person name="Ward D."/>
            <person name="Feldgarden M."/>
            <person name="Gevers D."/>
            <person name="Morotomi M."/>
            <person name="Young S.K."/>
            <person name="Zeng Q."/>
            <person name="Gargeya S."/>
            <person name="Fitzgerald M."/>
            <person name="Haas B."/>
            <person name="Abouelleil A."/>
            <person name="Alvarado L."/>
            <person name="Arachchi H.M."/>
            <person name="Berlin A."/>
            <person name="Brown A."/>
            <person name="Chapman S.B."/>
            <person name="Dunbar C."/>
            <person name="Gearin G."/>
            <person name="Goldberg J."/>
            <person name="Griggs A."/>
            <person name="Gujja S."/>
            <person name="Heiman D."/>
            <person name="Howarth C."/>
            <person name="Lui A."/>
            <person name="MacDonald P.J.P."/>
            <person name="Montmayeur A."/>
            <person name="Murphy C."/>
            <person name="Neiman D."/>
            <person name="Pearson M."/>
            <person name="Priest M."/>
            <person name="Roberts A."/>
            <person name="Saif S."/>
            <person name="Shea T."/>
            <person name="Sisk P."/>
            <person name="Stolte C."/>
            <person name="Sykes S."/>
            <person name="Wortman J."/>
            <person name="Nusbaum C."/>
            <person name="Birren B."/>
        </authorList>
    </citation>
    <scope>NUCLEOTIDE SEQUENCE [LARGE SCALE GENOMIC DNA]</scope>
    <source>
        <strain evidence="2 3">YIT 11850</strain>
    </source>
</reference>
<organism evidence="2 3">
    <name type="scientific">Dialister succinatiphilus YIT 11850</name>
    <dbReference type="NCBI Taxonomy" id="742743"/>
    <lineage>
        <taxon>Bacteria</taxon>
        <taxon>Bacillati</taxon>
        <taxon>Bacillota</taxon>
        <taxon>Negativicutes</taxon>
        <taxon>Veillonellales</taxon>
        <taxon>Veillonellaceae</taxon>
        <taxon>Dialister</taxon>
    </lineage>
</organism>
<evidence type="ECO:0000313" key="2">
    <source>
        <dbReference type="EMBL" id="EHO62623.1"/>
    </source>
</evidence>
<keyword evidence="1" id="KW-0812">Transmembrane</keyword>
<evidence type="ECO:0000256" key="1">
    <source>
        <dbReference type="SAM" id="Phobius"/>
    </source>
</evidence>
<keyword evidence="1" id="KW-1133">Transmembrane helix</keyword>
<comment type="caution">
    <text evidence="2">The sequence shown here is derived from an EMBL/GenBank/DDBJ whole genome shotgun (WGS) entry which is preliminary data.</text>
</comment>
<keyword evidence="1" id="KW-0472">Membrane</keyword>
<dbReference type="PATRIC" id="fig|742743.3.peg.1522"/>
<dbReference type="STRING" id="742743.HMPREF9453_01488"/>